<keyword evidence="2 7" id="KW-0479">Metal-binding</keyword>
<keyword evidence="5 7" id="KW-0862">Zinc</keyword>
<dbReference type="GO" id="GO:0051603">
    <property type="term" value="P:proteolysis involved in protein catabolic process"/>
    <property type="evidence" value="ECO:0007669"/>
    <property type="project" value="TreeGrafter"/>
</dbReference>
<dbReference type="PANTHER" id="PTHR22726">
    <property type="entry name" value="METALLOENDOPEPTIDASE OMA1"/>
    <property type="match status" value="1"/>
</dbReference>
<evidence type="ECO:0000256" key="7">
    <source>
        <dbReference type="HAMAP-Rule" id="MF_00997"/>
    </source>
</evidence>
<feature type="compositionally biased region" description="Basic and acidic residues" evidence="8">
    <location>
        <begin position="570"/>
        <end position="581"/>
    </location>
</feature>
<dbReference type="Pfam" id="PF01435">
    <property type="entry name" value="Peptidase_M48"/>
    <property type="match status" value="1"/>
</dbReference>
<keyword evidence="4 7" id="KW-0378">Hydrolase</keyword>
<proteinExistence type="inferred from homology"/>
<dbReference type="InterPro" id="IPR001915">
    <property type="entry name" value="Peptidase_M48"/>
</dbReference>
<dbReference type="PANTHER" id="PTHR22726:SF1">
    <property type="entry name" value="METALLOENDOPEPTIDASE OMA1, MITOCHONDRIAL"/>
    <property type="match status" value="1"/>
</dbReference>
<feature type="binding site" evidence="7">
    <location>
        <position position="216"/>
    </location>
    <ligand>
        <name>Zn(2+)</name>
        <dbReference type="ChEBI" id="CHEBI:29105"/>
        <note>catalytic</note>
    </ligand>
</feature>
<feature type="active site" evidence="7">
    <location>
        <position position="151"/>
    </location>
</feature>
<evidence type="ECO:0000313" key="11">
    <source>
        <dbReference type="Proteomes" id="UP000291562"/>
    </source>
</evidence>
<feature type="region of interest" description="Disordered" evidence="8">
    <location>
        <begin position="557"/>
        <end position="589"/>
    </location>
</feature>
<evidence type="ECO:0000256" key="4">
    <source>
        <dbReference type="ARBA" id="ARBA00022801"/>
    </source>
</evidence>
<comment type="function">
    <text evidence="7">Functions as both a chaperone and a metalloprotease. Maintains the integrity of the outer membrane by promoting either the assembly or the elimination of outer membrane proteins, depending on their folding state.</text>
</comment>
<dbReference type="HAMAP" id="MF_00997">
    <property type="entry name" value="Protease_BepA"/>
    <property type="match status" value="1"/>
</dbReference>
<keyword evidence="1 7" id="KW-0645">Protease</keyword>
<dbReference type="InterPro" id="IPR030873">
    <property type="entry name" value="Protease_BepA"/>
</dbReference>
<dbReference type="OrthoDB" id="9810445at2"/>
<evidence type="ECO:0000256" key="2">
    <source>
        <dbReference type="ARBA" id="ARBA00022723"/>
    </source>
</evidence>
<feature type="domain" description="Peptidase M48" evidence="9">
    <location>
        <begin position="88"/>
        <end position="276"/>
    </location>
</feature>
<accession>A0A411HK61</accession>
<feature type="region of interest" description="Disordered" evidence="8">
    <location>
        <begin position="288"/>
        <end position="307"/>
    </location>
</feature>
<keyword evidence="3 7" id="KW-0732">Signal</keyword>
<keyword evidence="11" id="KW-1185">Reference proteome</keyword>
<dbReference type="GO" id="GO:0042597">
    <property type="term" value="C:periplasmic space"/>
    <property type="evidence" value="ECO:0007669"/>
    <property type="project" value="UniProtKB-SubCell"/>
</dbReference>
<evidence type="ECO:0000256" key="3">
    <source>
        <dbReference type="ARBA" id="ARBA00022729"/>
    </source>
</evidence>
<dbReference type="RefSeq" id="WP_129833430.1">
    <property type="nucleotide sequence ID" value="NZ_CP035704.1"/>
</dbReference>
<comment type="cofactor">
    <cofactor evidence="7">
        <name>Zn(2+)</name>
        <dbReference type="ChEBI" id="CHEBI:29105"/>
    </cofactor>
    <text evidence="7">Binds 1 zinc ion per subunit.</text>
</comment>
<evidence type="ECO:0000256" key="1">
    <source>
        <dbReference type="ARBA" id="ARBA00022670"/>
    </source>
</evidence>
<dbReference type="GO" id="GO:0008270">
    <property type="term" value="F:zinc ion binding"/>
    <property type="evidence" value="ECO:0007669"/>
    <property type="project" value="UniProtKB-UniRule"/>
</dbReference>
<feature type="binding site" evidence="7">
    <location>
        <position position="154"/>
    </location>
    <ligand>
        <name>Zn(2+)</name>
        <dbReference type="ChEBI" id="CHEBI:29105"/>
        <note>catalytic</note>
    </ligand>
</feature>
<dbReference type="KEGG" id="xbc:ELE36_11525"/>
<dbReference type="PROSITE" id="PS51257">
    <property type="entry name" value="PROKAR_LIPOPROTEIN"/>
    <property type="match status" value="1"/>
</dbReference>
<sequence length="609" mass="66772">MRCVKVIQSELESRLCMRVKTLFPALIFFACSVLTGIGHVRAADVNLPNIGSSAGELLSPEEAHQYGASMLHEMRSLDMVLDDPLLVAYINALGYRLVAHSDKPDQAFTFFLARDDIINAFAAPGGYIAVYTGLFVTTTTESELAAVMAHEIGHITQNHLARAFEDAQKASLPIALAMLGALIATRGGSGDAGTAAIVSGMAAMQQRQINFTRHDETEADRMGIQTLARANFDPNAMAGFFQRMQQALRPSDDGEVPEFLRTHPVSTSRISDAKSRAEALSKEVANRTPLLESTAGHTAPSSSWLLLQPGQAGKNPLAYGAATHVDLPHDREVSQRYYELMRERVRVLTAINPNAILGYYSDNLRDNPSFDTTANRYGYALALLYAHQPEKALVQMQKLGAAQSDQLVFQIGIAQSEFSFGRRDAALKRYAELETNYPRNRALALMHSDALLQQADADSAHKTQELLRPLLLDESDDPSMQTNFARACELAGDKIRAGQAYAEAALYSGHVEDALNQLKALTSRADLDYYQRARIEARITELTPYVLELRRKHIKPDAQDAKRQGLRAGLGRDNDATERDSNTASSHKSSTTFCIGANACTPLSSERNN</sequence>
<keyword evidence="7" id="KW-0574">Periplasm</keyword>
<evidence type="ECO:0000313" key="10">
    <source>
        <dbReference type="EMBL" id="QBB70926.1"/>
    </source>
</evidence>
<gene>
    <name evidence="10" type="ORF">ELE36_11525</name>
</gene>
<reference evidence="10 11" key="1">
    <citation type="submission" date="2019-01" db="EMBL/GenBank/DDBJ databases">
        <title>Pseudolysobacter antarctica gen. nov., sp. nov., isolated from Fildes Peninsula, Antarctica.</title>
        <authorList>
            <person name="Wei Z."/>
            <person name="Peng F."/>
        </authorList>
    </citation>
    <scope>NUCLEOTIDE SEQUENCE [LARGE SCALE GENOMIC DNA]</scope>
    <source>
        <strain evidence="10 11">AQ6-296</strain>
    </source>
</reference>
<organism evidence="10 11">
    <name type="scientific">Pseudolysobacter antarcticus</name>
    <dbReference type="NCBI Taxonomy" id="2511995"/>
    <lineage>
        <taxon>Bacteria</taxon>
        <taxon>Pseudomonadati</taxon>
        <taxon>Pseudomonadota</taxon>
        <taxon>Gammaproteobacteria</taxon>
        <taxon>Lysobacterales</taxon>
        <taxon>Rhodanobacteraceae</taxon>
        <taxon>Pseudolysobacter</taxon>
    </lineage>
</organism>
<dbReference type="GO" id="GO:0016020">
    <property type="term" value="C:membrane"/>
    <property type="evidence" value="ECO:0007669"/>
    <property type="project" value="InterPro"/>
</dbReference>
<evidence type="ECO:0000256" key="5">
    <source>
        <dbReference type="ARBA" id="ARBA00022833"/>
    </source>
</evidence>
<feature type="active site" description="Proton donor" evidence="7">
    <location>
        <position position="220"/>
    </location>
</feature>
<name>A0A411HK61_9GAMM</name>
<dbReference type="EMBL" id="CP035704">
    <property type="protein sequence ID" value="QBB70926.1"/>
    <property type="molecule type" value="Genomic_DNA"/>
</dbReference>
<dbReference type="GO" id="GO:0004222">
    <property type="term" value="F:metalloendopeptidase activity"/>
    <property type="evidence" value="ECO:0007669"/>
    <property type="project" value="InterPro"/>
</dbReference>
<keyword evidence="6 7" id="KW-0482">Metalloprotease</keyword>
<comment type="similarity">
    <text evidence="7">Belongs to the peptidase M48 family. BepA subfamily.</text>
</comment>
<comment type="subcellular location">
    <subcellularLocation>
        <location evidence="7">Periplasm</location>
    </subcellularLocation>
</comment>
<dbReference type="Proteomes" id="UP000291562">
    <property type="component" value="Chromosome"/>
</dbReference>
<dbReference type="InterPro" id="IPR051156">
    <property type="entry name" value="Mito/Outer_Membr_Metalloprot"/>
</dbReference>
<evidence type="ECO:0000256" key="8">
    <source>
        <dbReference type="SAM" id="MobiDB-lite"/>
    </source>
</evidence>
<dbReference type="Gene3D" id="3.30.2010.10">
    <property type="entry name" value="Metalloproteases ('zincins'), catalytic domain"/>
    <property type="match status" value="1"/>
</dbReference>
<feature type="binding site" evidence="7">
    <location>
        <position position="150"/>
    </location>
    <ligand>
        <name>Zn(2+)</name>
        <dbReference type="ChEBI" id="CHEBI:29105"/>
        <note>catalytic</note>
    </ligand>
</feature>
<feature type="compositionally biased region" description="Polar residues" evidence="8">
    <location>
        <begin position="295"/>
        <end position="305"/>
    </location>
</feature>
<evidence type="ECO:0000259" key="9">
    <source>
        <dbReference type="Pfam" id="PF01435"/>
    </source>
</evidence>
<evidence type="ECO:0000256" key="6">
    <source>
        <dbReference type="ARBA" id="ARBA00023049"/>
    </source>
</evidence>
<dbReference type="AlphaFoldDB" id="A0A411HK61"/>
<dbReference type="EC" id="3.4.-.-" evidence="7"/>
<protein>
    <recommendedName>
        <fullName evidence="7">Putative beta-barrel assembly-enhancing protease</fullName>
        <ecNumber evidence="7">3.4.-.-</ecNumber>
    </recommendedName>
</protein>